<dbReference type="SUPFAM" id="SSF48179">
    <property type="entry name" value="6-phosphogluconate dehydrogenase C-terminal domain-like"/>
    <property type="match status" value="1"/>
</dbReference>
<comment type="catalytic activity">
    <reaction evidence="9 10">
        <text>(R)-pantoate + NADP(+) = 2-dehydropantoate + NADPH + H(+)</text>
        <dbReference type="Rhea" id="RHEA:16233"/>
        <dbReference type="ChEBI" id="CHEBI:11561"/>
        <dbReference type="ChEBI" id="CHEBI:15378"/>
        <dbReference type="ChEBI" id="CHEBI:15980"/>
        <dbReference type="ChEBI" id="CHEBI:57783"/>
        <dbReference type="ChEBI" id="CHEBI:58349"/>
        <dbReference type="EC" id="1.1.1.169"/>
    </reaction>
</comment>
<dbReference type="FunFam" id="1.10.1040.10:FF:000017">
    <property type="entry name" value="2-dehydropantoate 2-reductase"/>
    <property type="match status" value="1"/>
</dbReference>
<dbReference type="Pfam" id="PF08546">
    <property type="entry name" value="ApbA_C"/>
    <property type="match status" value="1"/>
</dbReference>
<evidence type="ECO:0000256" key="10">
    <source>
        <dbReference type="RuleBase" id="RU362068"/>
    </source>
</evidence>
<dbReference type="InterPro" id="IPR013752">
    <property type="entry name" value="KPA_reductase"/>
</dbReference>
<dbReference type="GO" id="GO:0008677">
    <property type="term" value="F:2-dehydropantoate 2-reductase activity"/>
    <property type="evidence" value="ECO:0007669"/>
    <property type="project" value="UniProtKB-EC"/>
</dbReference>
<dbReference type="InterPro" id="IPR013332">
    <property type="entry name" value="KPR_N"/>
</dbReference>
<dbReference type="SUPFAM" id="SSF51735">
    <property type="entry name" value="NAD(P)-binding Rossmann-fold domains"/>
    <property type="match status" value="1"/>
</dbReference>
<dbReference type="InterPro" id="IPR003710">
    <property type="entry name" value="ApbA"/>
</dbReference>
<dbReference type="GO" id="GO:0015940">
    <property type="term" value="P:pantothenate biosynthetic process"/>
    <property type="evidence" value="ECO:0007669"/>
    <property type="project" value="UniProtKB-KW"/>
</dbReference>
<evidence type="ECO:0000259" key="12">
    <source>
        <dbReference type="Pfam" id="PF08546"/>
    </source>
</evidence>
<dbReference type="RefSeq" id="WP_015066612.1">
    <property type="nucleotide sequence ID" value="NZ_CAXGIV010000062.1"/>
</dbReference>
<gene>
    <name evidence="13" type="ORF">AV942_06190</name>
</gene>
<comment type="pathway">
    <text evidence="1 10">Cofactor biosynthesis; (R)-pantothenate biosynthesis; (R)-pantoate from 3-methyl-2-oxobutanoate: step 2/2.</text>
</comment>
<evidence type="ECO:0000256" key="1">
    <source>
        <dbReference type="ARBA" id="ARBA00004994"/>
    </source>
</evidence>
<dbReference type="AlphaFoldDB" id="A0AAC9ACW2"/>
<dbReference type="GO" id="GO:0005737">
    <property type="term" value="C:cytoplasm"/>
    <property type="evidence" value="ECO:0007669"/>
    <property type="project" value="TreeGrafter"/>
</dbReference>
<organism evidence="13 14">
    <name type="scientific">Alteromonas mediterranea</name>
    <dbReference type="NCBI Taxonomy" id="314275"/>
    <lineage>
        <taxon>Bacteria</taxon>
        <taxon>Pseudomonadati</taxon>
        <taxon>Pseudomonadota</taxon>
        <taxon>Gammaproteobacteria</taxon>
        <taxon>Alteromonadales</taxon>
        <taxon>Alteromonadaceae</taxon>
        <taxon>Alteromonas/Salinimonas group</taxon>
        <taxon>Alteromonas</taxon>
    </lineage>
</organism>
<dbReference type="InterPro" id="IPR050838">
    <property type="entry name" value="Ketopantoate_reductase"/>
</dbReference>
<dbReference type="Pfam" id="PF02558">
    <property type="entry name" value="ApbA"/>
    <property type="match status" value="1"/>
</dbReference>
<dbReference type="Proteomes" id="UP000061468">
    <property type="component" value="Chromosome"/>
</dbReference>
<dbReference type="EC" id="1.1.1.169" evidence="3 10"/>
<dbReference type="NCBIfam" id="TIGR00745">
    <property type="entry name" value="apbA_panE"/>
    <property type="match status" value="1"/>
</dbReference>
<dbReference type="PANTHER" id="PTHR43765:SF2">
    <property type="entry name" value="2-DEHYDROPANTOATE 2-REDUCTASE"/>
    <property type="match status" value="1"/>
</dbReference>
<evidence type="ECO:0000256" key="2">
    <source>
        <dbReference type="ARBA" id="ARBA00007870"/>
    </source>
</evidence>
<evidence type="ECO:0000256" key="6">
    <source>
        <dbReference type="ARBA" id="ARBA00022857"/>
    </source>
</evidence>
<sequence>MKKLHIVGGGAIGSLVAAGAQKNGIGNACYPRNIVAMPTEALWQDGGSTMLQPPFNTPTVLDNSDVLVFPLKVYQLQQAITQWLPYLENTPTIVLLHNGMGGLETARSLLPDDYPILLATTSHGALKETTSSGKIQVRHTGLGATQIGLAKAARRLPATLSALTLTYPLQANAIALLERALPPVHYQANILTSLWTKLSINAVINPLTALNNMQNKRIAEAAFAETRHAICHEFTSVANAYGYDFNEDDVHEKVLAVAKATGENYSSMHQDVLYGRPTEIDAINGYIVEMAKKKGIPVPENTLLVERVKALRL</sequence>
<dbReference type="InterPro" id="IPR008927">
    <property type="entry name" value="6-PGluconate_DH-like_C_sf"/>
</dbReference>
<evidence type="ECO:0000313" key="13">
    <source>
        <dbReference type="EMBL" id="AMJ77931.1"/>
    </source>
</evidence>
<comment type="similarity">
    <text evidence="2 10">Belongs to the ketopantoate reductase family.</text>
</comment>
<proteinExistence type="inferred from homology"/>
<evidence type="ECO:0000256" key="9">
    <source>
        <dbReference type="ARBA" id="ARBA00048793"/>
    </source>
</evidence>
<evidence type="ECO:0000256" key="7">
    <source>
        <dbReference type="ARBA" id="ARBA00023002"/>
    </source>
</evidence>
<dbReference type="PANTHER" id="PTHR43765">
    <property type="entry name" value="2-DEHYDROPANTOATE 2-REDUCTASE-RELATED"/>
    <property type="match status" value="1"/>
</dbReference>
<keyword evidence="7 10" id="KW-0560">Oxidoreductase</keyword>
<reference evidence="13 14" key="1">
    <citation type="submission" date="2015-12" db="EMBL/GenBank/DDBJ databases">
        <title>Intraspecies pangenome expansion in the marine bacterium Alteromonas.</title>
        <authorList>
            <person name="Lopez-Perez M."/>
            <person name="Rodriguez-Valera F."/>
        </authorList>
    </citation>
    <scope>NUCLEOTIDE SEQUENCE [LARGE SCALE GENOMIC DNA]</scope>
    <source>
        <strain evidence="13 14">UM8</strain>
    </source>
</reference>
<keyword evidence="5 10" id="KW-0566">Pantothenate biosynthesis</keyword>
<dbReference type="Gene3D" id="1.10.1040.10">
    <property type="entry name" value="N-(1-d-carboxylethyl)-l-norvaline Dehydrogenase, domain 2"/>
    <property type="match status" value="1"/>
</dbReference>
<evidence type="ECO:0000259" key="11">
    <source>
        <dbReference type="Pfam" id="PF02558"/>
    </source>
</evidence>
<evidence type="ECO:0000313" key="14">
    <source>
        <dbReference type="Proteomes" id="UP000061468"/>
    </source>
</evidence>
<accession>A0AAC9ACW2</accession>
<protein>
    <recommendedName>
        <fullName evidence="4 10">2-dehydropantoate 2-reductase</fullName>
        <ecNumber evidence="3 10">1.1.1.169</ecNumber>
    </recommendedName>
    <alternativeName>
        <fullName evidence="8 10">Ketopantoate reductase</fullName>
    </alternativeName>
</protein>
<name>A0AAC9ACW2_9ALTE</name>
<dbReference type="InterPro" id="IPR013328">
    <property type="entry name" value="6PGD_dom2"/>
</dbReference>
<dbReference type="EMBL" id="CP013928">
    <property type="protein sequence ID" value="AMJ77931.1"/>
    <property type="molecule type" value="Genomic_DNA"/>
</dbReference>
<evidence type="ECO:0000256" key="8">
    <source>
        <dbReference type="ARBA" id="ARBA00032024"/>
    </source>
</evidence>
<keyword evidence="6 10" id="KW-0521">NADP</keyword>
<dbReference type="GO" id="GO:0050661">
    <property type="term" value="F:NADP binding"/>
    <property type="evidence" value="ECO:0007669"/>
    <property type="project" value="TreeGrafter"/>
</dbReference>
<evidence type="ECO:0000256" key="3">
    <source>
        <dbReference type="ARBA" id="ARBA00013014"/>
    </source>
</evidence>
<dbReference type="Gene3D" id="3.40.50.720">
    <property type="entry name" value="NAD(P)-binding Rossmann-like Domain"/>
    <property type="match status" value="1"/>
</dbReference>
<evidence type="ECO:0000256" key="4">
    <source>
        <dbReference type="ARBA" id="ARBA00019465"/>
    </source>
</evidence>
<comment type="function">
    <text evidence="10">Catalyzes the NADPH-dependent reduction of ketopantoate into pantoic acid.</text>
</comment>
<evidence type="ECO:0000256" key="5">
    <source>
        <dbReference type="ARBA" id="ARBA00022655"/>
    </source>
</evidence>
<dbReference type="InterPro" id="IPR036291">
    <property type="entry name" value="NAD(P)-bd_dom_sf"/>
</dbReference>
<feature type="domain" description="Ketopantoate reductase N-terminal" evidence="11">
    <location>
        <begin position="5"/>
        <end position="149"/>
    </location>
</feature>
<feature type="domain" description="Ketopantoate reductase C-terminal" evidence="12">
    <location>
        <begin position="189"/>
        <end position="311"/>
    </location>
</feature>